<organism evidence="1 2">
    <name type="scientific">Thalassiosira pseudonana</name>
    <name type="common">Marine diatom</name>
    <name type="synonym">Cyclotella nana</name>
    <dbReference type="NCBI Taxonomy" id="35128"/>
    <lineage>
        <taxon>Eukaryota</taxon>
        <taxon>Sar</taxon>
        <taxon>Stramenopiles</taxon>
        <taxon>Ochrophyta</taxon>
        <taxon>Bacillariophyta</taxon>
        <taxon>Coscinodiscophyceae</taxon>
        <taxon>Thalassiosirophycidae</taxon>
        <taxon>Thalassiosirales</taxon>
        <taxon>Thalassiosiraceae</taxon>
        <taxon>Thalassiosira</taxon>
    </lineage>
</organism>
<dbReference type="AlphaFoldDB" id="B8C7X3"/>
<dbReference type="GeneID" id="7449285"/>
<dbReference type="KEGG" id="tps:THAPSDRAFT_7926"/>
<dbReference type="HOGENOM" id="CLU_2077818_0_0_1"/>
<evidence type="ECO:0000313" key="1">
    <source>
        <dbReference type="EMBL" id="EED90186.1"/>
    </source>
</evidence>
<accession>B8C7X3</accession>
<dbReference type="RefSeq" id="XP_002292211.1">
    <property type="nucleotide sequence ID" value="XM_002292175.1"/>
</dbReference>
<dbReference type="Proteomes" id="UP000001449">
    <property type="component" value="Chromosome 9"/>
</dbReference>
<sequence length="118" mass="12847">MQNPSPSSFQEKRARTVSIAEHHIANNTANNTTNITSIIDIMEISNSKEVQTISFSFRGVRGKYSGEINDSGKPHGEGQFVRDTPGGLTYVGVWRDGERVGNGGYYGSNGLVGIVVWE</sequence>
<dbReference type="SUPFAM" id="SSF82185">
    <property type="entry name" value="Histone H3 K4-specific methyltransferase SET7/9 N-terminal domain"/>
    <property type="match status" value="1"/>
</dbReference>
<reference evidence="1 2" key="1">
    <citation type="journal article" date="2004" name="Science">
        <title>The genome of the diatom Thalassiosira pseudonana: ecology, evolution, and metabolism.</title>
        <authorList>
            <person name="Armbrust E.V."/>
            <person name="Berges J.A."/>
            <person name="Bowler C."/>
            <person name="Green B.R."/>
            <person name="Martinez D."/>
            <person name="Putnam N.H."/>
            <person name="Zhou S."/>
            <person name="Allen A.E."/>
            <person name="Apt K.E."/>
            <person name="Bechner M."/>
            <person name="Brzezinski M.A."/>
            <person name="Chaal B.K."/>
            <person name="Chiovitti A."/>
            <person name="Davis A.K."/>
            <person name="Demarest M.S."/>
            <person name="Detter J.C."/>
            <person name="Glavina T."/>
            <person name="Goodstein D."/>
            <person name="Hadi M.Z."/>
            <person name="Hellsten U."/>
            <person name="Hildebrand M."/>
            <person name="Jenkins B.D."/>
            <person name="Jurka J."/>
            <person name="Kapitonov V.V."/>
            <person name="Kroger N."/>
            <person name="Lau W.W."/>
            <person name="Lane T.W."/>
            <person name="Larimer F.W."/>
            <person name="Lippmeier J.C."/>
            <person name="Lucas S."/>
            <person name="Medina M."/>
            <person name="Montsant A."/>
            <person name="Obornik M."/>
            <person name="Parker M.S."/>
            <person name="Palenik B."/>
            <person name="Pazour G.J."/>
            <person name="Richardson P.M."/>
            <person name="Rynearson T.A."/>
            <person name="Saito M.A."/>
            <person name="Schwartz D.C."/>
            <person name="Thamatrakoln K."/>
            <person name="Valentin K."/>
            <person name="Vardi A."/>
            <person name="Wilkerson F.P."/>
            <person name="Rokhsar D.S."/>
        </authorList>
    </citation>
    <scope>NUCLEOTIDE SEQUENCE [LARGE SCALE GENOMIC DNA]</scope>
    <source>
        <strain evidence="1 2">CCMP1335</strain>
    </source>
</reference>
<reference evidence="1 2" key="2">
    <citation type="journal article" date="2008" name="Nature">
        <title>The Phaeodactylum genome reveals the evolutionary history of diatom genomes.</title>
        <authorList>
            <person name="Bowler C."/>
            <person name="Allen A.E."/>
            <person name="Badger J.H."/>
            <person name="Grimwood J."/>
            <person name="Jabbari K."/>
            <person name="Kuo A."/>
            <person name="Maheswari U."/>
            <person name="Martens C."/>
            <person name="Maumus F."/>
            <person name="Otillar R.P."/>
            <person name="Rayko E."/>
            <person name="Salamov A."/>
            <person name="Vandepoele K."/>
            <person name="Beszteri B."/>
            <person name="Gruber A."/>
            <person name="Heijde M."/>
            <person name="Katinka M."/>
            <person name="Mock T."/>
            <person name="Valentin K."/>
            <person name="Verret F."/>
            <person name="Berges J.A."/>
            <person name="Brownlee C."/>
            <person name="Cadoret J.P."/>
            <person name="Chiovitti A."/>
            <person name="Choi C.J."/>
            <person name="Coesel S."/>
            <person name="De Martino A."/>
            <person name="Detter J.C."/>
            <person name="Durkin C."/>
            <person name="Falciatore A."/>
            <person name="Fournet J."/>
            <person name="Haruta M."/>
            <person name="Huysman M.J."/>
            <person name="Jenkins B.D."/>
            <person name="Jiroutova K."/>
            <person name="Jorgensen R.E."/>
            <person name="Joubert Y."/>
            <person name="Kaplan A."/>
            <person name="Kroger N."/>
            <person name="Kroth P.G."/>
            <person name="La Roche J."/>
            <person name="Lindquist E."/>
            <person name="Lommer M."/>
            <person name="Martin-Jezequel V."/>
            <person name="Lopez P.J."/>
            <person name="Lucas S."/>
            <person name="Mangogna M."/>
            <person name="McGinnis K."/>
            <person name="Medlin L.K."/>
            <person name="Montsant A."/>
            <person name="Oudot-Le Secq M.P."/>
            <person name="Napoli C."/>
            <person name="Obornik M."/>
            <person name="Parker M.S."/>
            <person name="Petit J.L."/>
            <person name="Porcel B.M."/>
            <person name="Poulsen N."/>
            <person name="Robison M."/>
            <person name="Rychlewski L."/>
            <person name="Rynearson T.A."/>
            <person name="Schmutz J."/>
            <person name="Shapiro H."/>
            <person name="Siaut M."/>
            <person name="Stanley M."/>
            <person name="Sussman M.R."/>
            <person name="Taylor A.R."/>
            <person name="Vardi A."/>
            <person name="von Dassow P."/>
            <person name="Vyverman W."/>
            <person name="Willis A."/>
            <person name="Wyrwicz L.S."/>
            <person name="Rokhsar D.S."/>
            <person name="Weissenbach J."/>
            <person name="Armbrust E.V."/>
            <person name="Green B.R."/>
            <person name="Van de Peer Y."/>
            <person name="Grigoriev I.V."/>
        </authorList>
    </citation>
    <scope>NUCLEOTIDE SEQUENCE [LARGE SCALE GENOMIC DNA]</scope>
    <source>
        <strain evidence="1 2">CCMP1335</strain>
    </source>
</reference>
<protein>
    <submittedName>
        <fullName evidence="1">Uncharacterized protein</fullName>
    </submittedName>
</protein>
<keyword evidence="2" id="KW-1185">Reference proteome</keyword>
<gene>
    <name evidence="1" type="ORF">THAPSDRAFT_7926</name>
</gene>
<dbReference type="InParanoid" id="B8C7X3"/>
<dbReference type="PaxDb" id="35128-Thaps7926"/>
<name>B8C7X3_THAPS</name>
<dbReference type="EMBL" id="CM000645">
    <property type="protein sequence ID" value="EED90186.1"/>
    <property type="molecule type" value="Genomic_DNA"/>
</dbReference>
<proteinExistence type="predicted"/>
<evidence type="ECO:0000313" key="2">
    <source>
        <dbReference type="Proteomes" id="UP000001449"/>
    </source>
</evidence>